<dbReference type="PANTHER" id="PTHR24422">
    <property type="entry name" value="CHEMOTAXIS PROTEIN METHYLTRANSFERASE"/>
    <property type="match status" value="1"/>
</dbReference>
<dbReference type="SMART" id="SM00091">
    <property type="entry name" value="PAS"/>
    <property type="match status" value="3"/>
</dbReference>
<dbReference type="GO" id="GO:0004888">
    <property type="term" value="F:transmembrane signaling receptor activity"/>
    <property type="evidence" value="ECO:0007669"/>
    <property type="project" value="InterPro"/>
</dbReference>
<dbReference type="SUPFAM" id="SSF58104">
    <property type="entry name" value="Methyl-accepting chemotaxis protein (MCP) signaling domain"/>
    <property type="match status" value="1"/>
</dbReference>
<evidence type="ECO:0000313" key="6">
    <source>
        <dbReference type="Proteomes" id="UP000183685"/>
    </source>
</evidence>
<dbReference type="GO" id="GO:0016020">
    <property type="term" value="C:membrane"/>
    <property type="evidence" value="ECO:0007669"/>
    <property type="project" value="InterPro"/>
</dbReference>
<sequence length="618" mass="67563">MFDRFKLRTSATDDAMISALNKSQAVIHFNLDGTIISANDNFLQVMGYSLAEIQGKHHSMFVEPGFETTQEYKDFWTQLRSGKFQMAEYKRLGKGGKEIWILASYNPVLDAAGNPVKVVKFATDITDAKRQNAEFQGQIDALNRSQAIIHFEPDGTILEANDNFLNAMGYRLDEIQGKHHSMFVAPDQRDSQEYKTFWKELGQGEFKAAEYMRISKGGREVWIQAAYNPIKDPSGKVYKVVKFATDITDRMLRAAEHEGQVAAINEAQAVIHFELDGTITYANENFLGAMGYSLAEIQGKHHSMFVEPGFEKSEEYLSFWESLRKGNFQSGEYKRQGKGGKEVWIQASYNPILDPKGKPFKVIKFATDRTAQVQMRAERERVGNQVDKSLREIQSSANHVETQATSAATASKQSASTVQTVAAATEEFSASVNEVAQSMANSQKSVSDALDEVNAASSSTRQMAESAGAMNSIVEIIQQIASQINLLSLNATIESARAGEAGKGFAVVASEVKNLAGQVASATTTISEQIDGIQGISDDVVSRLSAIQRQVEAVHSSVTGVAGAVEEQNATTHEISASIQQASQAVDSIEEALRGIVASAGKAAELSSEGIELYRTLR</sequence>
<dbReference type="PANTHER" id="PTHR24422:SF10">
    <property type="entry name" value="CHEMOTAXIS PROTEIN METHYLTRANSFERASE 2"/>
    <property type="match status" value="1"/>
</dbReference>
<dbReference type="AlphaFoldDB" id="A0A1G7C8H8"/>
<feature type="domain" description="PAC" evidence="4">
    <location>
        <begin position="207"/>
        <end position="259"/>
    </location>
</feature>
<dbReference type="SMART" id="SM00086">
    <property type="entry name" value="PAC"/>
    <property type="match status" value="3"/>
</dbReference>
<dbReference type="STRING" id="637679.GCA_001550055_03243"/>
<dbReference type="Proteomes" id="UP000183685">
    <property type="component" value="Unassembled WGS sequence"/>
</dbReference>
<keyword evidence="1" id="KW-0807">Transducer</keyword>
<feature type="domain" description="Methyl-accepting transducer" evidence="2">
    <location>
        <begin position="382"/>
        <end position="604"/>
    </location>
</feature>
<proteinExistence type="predicted"/>
<dbReference type="PROSITE" id="PS50113">
    <property type="entry name" value="PAC"/>
    <property type="match status" value="3"/>
</dbReference>
<protein>
    <submittedName>
        <fullName evidence="5">Methyl-accepting chemotaxis sensory transducer with Pas/Pac sensor</fullName>
    </submittedName>
</protein>
<dbReference type="SUPFAM" id="SSF55785">
    <property type="entry name" value="PYP-like sensor domain (PAS domain)"/>
    <property type="match status" value="3"/>
</dbReference>
<feature type="domain" description="PAS" evidence="3">
    <location>
        <begin position="270"/>
        <end position="300"/>
    </location>
</feature>
<name>A0A1G7C8H8_9PROT</name>
<dbReference type="InterPro" id="IPR004089">
    <property type="entry name" value="MCPsignal_dom"/>
</dbReference>
<feature type="domain" description="PAC" evidence="4">
    <location>
        <begin position="329"/>
        <end position="381"/>
    </location>
</feature>
<evidence type="ECO:0000259" key="4">
    <source>
        <dbReference type="PROSITE" id="PS50113"/>
    </source>
</evidence>
<feature type="domain" description="PAC" evidence="4">
    <location>
        <begin position="85"/>
        <end position="137"/>
    </location>
</feature>
<dbReference type="InterPro" id="IPR035965">
    <property type="entry name" value="PAS-like_dom_sf"/>
</dbReference>
<dbReference type="CDD" id="cd00130">
    <property type="entry name" value="PAS"/>
    <property type="match status" value="3"/>
</dbReference>
<dbReference type="InterPro" id="IPR013655">
    <property type="entry name" value="PAS_fold_3"/>
</dbReference>
<dbReference type="PRINTS" id="PR00260">
    <property type="entry name" value="CHEMTRNSDUCR"/>
</dbReference>
<gene>
    <name evidence="5" type="ORF">SAMN04488071_2678</name>
</gene>
<evidence type="ECO:0000313" key="5">
    <source>
        <dbReference type="EMBL" id="SDE34976.1"/>
    </source>
</evidence>
<accession>A0A1G7C8H8</accession>
<dbReference type="Gene3D" id="1.10.287.950">
    <property type="entry name" value="Methyl-accepting chemotaxis protein"/>
    <property type="match status" value="1"/>
</dbReference>
<dbReference type="InterPro" id="IPR004090">
    <property type="entry name" value="Chemotax_Me-accpt_rcpt"/>
</dbReference>
<keyword evidence="6" id="KW-1185">Reference proteome</keyword>
<dbReference type="Pfam" id="PF08447">
    <property type="entry name" value="PAS_3"/>
    <property type="match status" value="3"/>
</dbReference>
<dbReference type="EMBL" id="FNAK01000006">
    <property type="protein sequence ID" value="SDE34976.1"/>
    <property type="molecule type" value="Genomic_DNA"/>
</dbReference>
<organism evidence="5 6">
    <name type="scientific">Kordiimonas lacus</name>
    <dbReference type="NCBI Taxonomy" id="637679"/>
    <lineage>
        <taxon>Bacteria</taxon>
        <taxon>Pseudomonadati</taxon>
        <taxon>Pseudomonadota</taxon>
        <taxon>Alphaproteobacteria</taxon>
        <taxon>Kordiimonadales</taxon>
        <taxon>Kordiimonadaceae</taxon>
        <taxon>Kordiimonas</taxon>
    </lineage>
</organism>
<dbReference type="PROSITE" id="PS50111">
    <property type="entry name" value="CHEMOTAXIS_TRANSDUC_2"/>
    <property type="match status" value="1"/>
</dbReference>
<feature type="domain" description="PAS" evidence="3">
    <location>
        <begin position="12"/>
        <end position="56"/>
    </location>
</feature>
<reference evidence="5 6" key="1">
    <citation type="submission" date="2016-10" db="EMBL/GenBank/DDBJ databases">
        <authorList>
            <person name="de Groot N.N."/>
        </authorList>
    </citation>
    <scope>NUCLEOTIDE SEQUENCE [LARGE SCALE GENOMIC DNA]</scope>
    <source>
        <strain evidence="5 6">CGMCC 1.9109</strain>
    </source>
</reference>
<evidence type="ECO:0000259" key="3">
    <source>
        <dbReference type="PROSITE" id="PS50112"/>
    </source>
</evidence>
<dbReference type="SMART" id="SM00283">
    <property type="entry name" value="MA"/>
    <property type="match status" value="1"/>
</dbReference>
<feature type="domain" description="PAS" evidence="3">
    <location>
        <begin position="131"/>
        <end position="190"/>
    </location>
</feature>
<dbReference type="Gene3D" id="3.30.450.20">
    <property type="entry name" value="PAS domain"/>
    <property type="match status" value="3"/>
</dbReference>
<dbReference type="InterPro" id="IPR001610">
    <property type="entry name" value="PAC"/>
</dbReference>
<dbReference type="InterPro" id="IPR000700">
    <property type="entry name" value="PAS-assoc_C"/>
</dbReference>
<dbReference type="GO" id="GO:0007165">
    <property type="term" value="P:signal transduction"/>
    <property type="evidence" value="ECO:0007669"/>
    <property type="project" value="UniProtKB-KW"/>
</dbReference>
<evidence type="ECO:0000256" key="1">
    <source>
        <dbReference type="PROSITE-ProRule" id="PRU00284"/>
    </source>
</evidence>
<dbReference type="InterPro" id="IPR000014">
    <property type="entry name" value="PAS"/>
</dbReference>
<evidence type="ECO:0000259" key="2">
    <source>
        <dbReference type="PROSITE" id="PS50111"/>
    </source>
</evidence>
<dbReference type="InterPro" id="IPR050903">
    <property type="entry name" value="Bact_Chemotaxis_MeTrfase"/>
</dbReference>
<dbReference type="NCBIfam" id="TIGR00229">
    <property type="entry name" value="sensory_box"/>
    <property type="match status" value="3"/>
</dbReference>
<dbReference type="PROSITE" id="PS50112">
    <property type="entry name" value="PAS"/>
    <property type="match status" value="3"/>
</dbReference>
<dbReference type="Pfam" id="PF00015">
    <property type="entry name" value="MCPsignal"/>
    <property type="match status" value="1"/>
</dbReference>
<dbReference type="GO" id="GO:0006935">
    <property type="term" value="P:chemotaxis"/>
    <property type="evidence" value="ECO:0007669"/>
    <property type="project" value="InterPro"/>
</dbReference>